<evidence type="ECO:0000256" key="9">
    <source>
        <dbReference type="ARBA" id="ARBA00022605"/>
    </source>
</evidence>
<protein>
    <recommendedName>
        <fullName evidence="6">3-isopropylmalate dehydratase</fullName>
        <ecNumber evidence="6">4.2.1.33</ecNumber>
    </recommendedName>
</protein>
<comment type="cofactor">
    <cofactor evidence="2">
        <name>[4Fe-4S] cluster</name>
        <dbReference type="ChEBI" id="CHEBI:49883"/>
    </cofactor>
</comment>
<evidence type="ECO:0000256" key="13">
    <source>
        <dbReference type="ARBA" id="ARBA00023239"/>
    </source>
</evidence>
<keyword evidence="9" id="KW-0028">Amino-acid biosynthesis</keyword>
<evidence type="ECO:0000256" key="12">
    <source>
        <dbReference type="ARBA" id="ARBA00023014"/>
    </source>
</evidence>
<evidence type="ECO:0000256" key="11">
    <source>
        <dbReference type="ARBA" id="ARBA00023004"/>
    </source>
</evidence>
<keyword evidence="8" id="KW-0004">4Fe-4S</keyword>
<evidence type="ECO:0000256" key="3">
    <source>
        <dbReference type="ARBA" id="ARBA00002695"/>
    </source>
</evidence>
<dbReference type="InterPro" id="IPR036008">
    <property type="entry name" value="Aconitase_4Fe-4S_dom"/>
</dbReference>
<dbReference type="Pfam" id="PF00330">
    <property type="entry name" value="Aconitase"/>
    <property type="match status" value="1"/>
</dbReference>
<dbReference type="PANTHER" id="PTHR43822">
    <property type="entry name" value="HOMOACONITASE, MITOCHONDRIAL-RELATED"/>
    <property type="match status" value="1"/>
</dbReference>
<proteinExistence type="predicted"/>
<reference evidence="16 17" key="1">
    <citation type="submission" date="2017-02" db="EMBL/GenBank/DDBJ databases">
        <title>Complete Genome of Candidatus Carsonella ruddii strain BC, a Nutritional Endosymbiont of Bactericera cockerelli.</title>
        <authorList>
            <person name="Riley A.B."/>
            <person name="Kim D.H."/>
            <person name="Hansen A.K."/>
        </authorList>
    </citation>
    <scope>NUCLEOTIDE SEQUENCE [LARGE SCALE GENOMIC DNA]</scope>
    <source>
        <strain evidence="16 17">BC</strain>
    </source>
</reference>
<dbReference type="GO" id="GO:0046872">
    <property type="term" value="F:metal ion binding"/>
    <property type="evidence" value="ECO:0007669"/>
    <property type="project" value="UniProtKB-KW"/>
</dbReference>
<dbReference type="InterPro" id="IPR015931">
    <property type="entry name" value="Acnase/IPM_dHydase_lsu_aba_1/3"/>
</dbReference>
<accession>A0A1U9RRH9</accession>
<dbReference type="GO" id="GO:0051539">
    <property type="term" value="F:4 iron, 4 sulfur cluster binding"/>
    <property type="evidence" value="ECO:0007669"/>
    <property type="project" value="UniProtKB-KW"/>
</dbReference>
<comment type="function">
    <text evidence="3">Catalyzes the isomerization between 2-isopropylmalate and 3-isopropylmalate, via the formation of 2-isopropylmaleate.</text>
</comment>
<comment type="pathway">
    <text evidence="4">Amino-acid biosynthesis; L-leucine biosynthesis; L-leucine from 3-methyl-2-oxobutanoate: step 2/4.</text>
</comment>
<evidence type="ECO:0000256" key="4">
    <source>
        <dbReference type="ARBA" id="ARBA00004729"/>
    </source>
</evidence>
<evidence type="ECO:0000313" key="17">
    <source>
        <dbReference type="Proteomes" id="UP000189666"/>
    </source>
</evidence>
<keyword evidence="11" id="KW-0408">Iron</keyword>
<dbReference type="AlphaFoldDB" id="A0A1U9RRH9"/>
<dbReference type="EMBL" id="CP019943">
    <property type="protein sequence ID" value="AQU89514.1"/>
    <property type="molecule type" value="Genomic_DNA"/>
</dbReference>
<dbReference type="PRINTS" id="PR00415">
    <property type="entry name" value="ACONITASE"/>
</dbReference>
<evidence type="ECO:0000256" key="5">
    <source>
        <dbReference type="ARBA" id="ARBA00011271"/>
    </source>
</evidence>
<dbReference type="PROSITE" id="PS00450">
    <property type="entry name" value="ACONITASE_1"/>
    <property type="match status" value="1"/>
</dbReference>
<evidence type="ECO:0000256" key="7">
    <source>
        <dbReference type="ARBA" id="ARBA00022430"/>
    </source>
</evidence>
<evidence type="ECO:0000256" key="2">
    <source>
        <dbReference type="ARBA" id="ARBA00001966"/>
    </source>
</evidence>
<dbReference type="PANTHER" id="PTHR43822:SF9">
    <property type="entry name" value="3-ISOPROPYLMALATE DEHYDRATASE"/>
    <property type="match status" value="1"/>
</dbReference>
<dbReference type="GO" id="GO:0003861">
    <property type="term" value="F:3-isopropylmalate dehydratase activity"/>
    <property type="evidence" value="ECO:0007669"/>
    <property type="project" value="UniProtKB-EC"/>
</dbReference>
<evidence type="ECO:0000256" key="8">
    <source>
        <dbReference type="ARBA" id="ARBA00022485"/>
    </source>
</evidence>
<dbReference type="InterPro" id="IPR001030">
    <property type="entry name" value="Acoase/IPM_deHydtase_lsu_aba"/>
</dbReference>
<comment type="subunit">
    <text evidence="5">Heterodimer of LeuC and LeuD.</text>
</comment>
<gene>
    <name evidence="16" type="ORF">BW244_0096</name>
</gene>
<comment type="catalytic activity">
    <reaction evidence="1">
        <text>(2R,3S)-3-isopropylmalate = (2S)-2-isopropylmalate</text>
        <dbReference type="Rhea" id="RHEA:32287"/>
        <dbReference type="ChEBI" id="CHEBI:1178"/>
        <dbReference type="ChEBI" id="CHEBI:35121"/>
        <dbReference type="EC" id="4.2.1.33"/>
    </reaction>
</comment>
<evidence type="ECO:0000256" key="6">
    <source>
        <dbReference type="ARBA" id="ARBA00011998"/>
    </source>
</evidence>
<dbReference type="Proteomes" id="UP000189666">
    <property type="component" value="Chromosome"/>
</dbReference>
<evidence type="ECO:0000259" key="15">
    <source>
        <dbReference type="Pfam" id="PF00330"/>
    </source>
</evidence>
<dbReference type="GO" id="GO:0009098">
    <property type="term" value="P:L-leucine biosynthetic process"/>
    <property type="evidence" value="ECO:0007669"/>
    <property type="project" value="UniProtKB-KW"/>
</dbReference>
<feature type="domain" description="Aconitase/3-isopropylmalate dehydratase large subunit alpha/beta/alpha" evidence="15">
    <location>
        <begin position="8"/>
        <end position="438"/>
    </location>
</feature>
<name>A0A1U9RRH9_CARRU</name>
<evidence type="ECO:0000256" key="14">
    <source>
        <dbReference type="ARBA" id="ARBA00023304"/>
    </source>
</evidence>
<dbReference type="EC" id="4.2.1.33" evidence="6"/>
<keyword evidence="13 16" id="KW-0456">Lyase</keyword>
<keyword evidence="14" id="KW-0100">Branched-chain amino acid biosynthesis</keyword>
<dbReference type="RefSeq" id="WP_211118636.1">
    <property type="nucleotide sequence ID" value="NZ_CP019943.1"/>
</dbReference>
<evidence type="ECO:0000256" key="10">
    <source>
        <dbReference type="ARBA" id="ARBA00022723"/>
    </source>
</evidence>
<organism evidence="16 17">
    <name type="scientific">Carsonella ruddii</name>
    <dbReference type="NCBI Taxonomy" id="114186"/>
    <lineage>
        <taxon>Bacteria</taxon>
        <taxon>Pseudomonadati</taxon>
        <taxon>Pseudomonadota</taxon>
        <taxon>Gammaproteobacteria</taxon>
        <taxon>Oceanospirillales</taxon>
        <taxon>Halomonadaceae</taxon>
        <taxon>Zymobacter group</taxon>
        <taxon>Candidatus Carsonella</taxon>
    </lineage>
</organism>
<keyword evidence="10" id="KW-0479">Metal-binding</keyword>
<dbReference type="InterPro" id="IPR018136">
    <property type="entry name" value="Aconitase_4Fe-4S_BS"/>
</dbReference>
<evidence type="ECO:0000256" key="1">
    <source>
        <dbReference type="ARBA" id="ARBA00000491"/>
    </source>
</evidence>
<keyword evidence="7" id="KW-0432">Leucine biosynthesis</keyword>
<sequence>MNNTLYDNIIKNHIINIYDDLYLLYIDRILLHEVTSPQAFSLLKNQILWKNNSIFSTSDHNVSTNKKKRFFFNKKIKQLNFIKKNKEKYFFKYYDLNNPKQGIIHIIAAENYILFPGMITVCGDSHTTTNGSLSLLAIGIGTSDLNISISTQCIIQKKMKNMNILLYNNIKNIFSKDLILYIIKKISSKGGTGYCIEFNGNCIENLSISEKMTICNMSIEAGSKSSLISPDIKLINFYKKKIININKFLLFIDKIKSNKNSFYEKRYLFDASKIKPHLTWGTNLDSVIELDENIKSDDINMLKYMNLKNNKNINNVKIQKMFLGSCTNSRFEDLLICCLLLLKIKKKINKNVNGIIVPGTENIRLKSEFYGINKIFILFGYNWKNSGCSMCLAMNEDKLLPEERCVSTSNRNFIGRQGYKGRTHLVSPILAIIISIYGEFINYNFYNKLINEINF</sequence>
<evidence type="ECO:0000313" key="16">
    <source>
        <dbReference type="EMBL" id="AQU89514.1"/>
    </source>
</evidence>
<keyword evidence="12" id="KW-0411">Iron-sulfur</keyword>
<dbReference type="PROSITE" id="PS01244">
    <property type="entry name" value="ACONITASE_2"/>
    <property type="match status" value="1"/>
</dbReference>
<dbReference type="Gene3D" id="3.30.499.10">
    <property type="entry name" value="Aconitase, domain 3"/>
    <property type="match status" value="2"/>
</dbReference>
<dbReference type="InterPro" id="IPR050067">
    <property type="entry name" value="IPM_dehydratase_rel_enz"/>
</dbReference>
<dbReference type="SUPFAM" id="SSF53732">
    <property type="entry name" value="Aconitase iron-sulfur domain"/>
    <property type="match status" value="1"/>
</dbReference>